<dbReference type="InterPro" id="IPR041851">
    <property type="entry name" value="RecD_N_sf"/>
</dbReference>
<gene>
    <name evidence="4" type="primary">recD</name>
    <name evidence="4" type="ORF">H9854_03005</name>
</gene>
<dbReference type="GO" id="GO:0006302">
    <property type="term" value="P:double-strand break repair"/>
    <property type="evidence" value="ECO:0007669"/>
    <property type="project" value="InterPro"/>
</dbReference>
<dbReference type="EC" id="3.1.11.5" evidence="4"/>
<dbReference type="PANTHER" id="PTHR43788">
    <property type="entry name" value="DNA2/NAM7 HELICASE FAMILY MEMBER"/>
    <property type="match status" value="1"/>
</dbReference>
<dbReference type="PANTHER" id="PTHR43788:SF6">
    <property type="entry name" value="DNA HELICASE B"/>
    <property type="match status" value="1"/>
</dbReference>
<dbReference type="AlphaFoldDB" id="A0A9D1WLK8"/>
<reference evidence="4" key="2">
    <citation type="submission" date="2021-04" db="EMBL/GenBank/DDBJ databases">
        <authorList>
            <person name="Gilroy R."/>
        </authorList>
    </citation>
    <scope>NUCLEOTIDE SEQUENCE</scope>
    <source>
        <strain evidence="4">1193</strain>
    </source>
</reference>
<keyword evidence="1" id="KW-0547">Nucleotide-binding</keyword>
<keyword evidence="2" id="KW-0067">ATP-binding</keyword>
<dbReference type="Proteomes" id="UP000824248">
    <property type="component" value="Unassembled WGS sequence"/>
</dbReference>
<dbReference type="InterPro" id="IPR006344">
    <property type="entry name" value="RecD"/>
</dbReference>
<evidence type="ECO:0000313" key="5">
    <source>
        <dbReference type="Proteomes" id="UP000824248"/>
    </source>
</evidence>
<evidence type="ECO:0000256" key="2">
    <source>
        <dbReference type="ARBA" id="ARBA00022840"/>
    </source>
</evidence>
<dbReference type="InterPro" id="IPR050534">
    <property type="entry name" value="Coronavir_polyprotein_1ab"/>
</dbReference>
<feature type="domain" description="RecBCD enzyme subunit RecD N-terminal" evidence="3">
    <location>
        <begin position="34"/>
        <end position="147"/>
    </location>
</feature>
<dbReference type="GO" id="GO:0008854">
    <property type="term" value="F:exodeoxyribonuclease V activity"/>
    <property type="evidence" value="ECO:0007669"/>
    <property type="project" value="UniProtKB-EC"/>
</dbReference>
<dbReference type="HAMAP" id="MF_01487">
    <property type="entry name" value="RecD"/>
    <property type="match status" value="1"/>
</dbReference>
<proteinExistence type="inferred from homology"/>
<evidence type="ECO:0000259" key="3">
    <source>
        <dbReference type="Pfam" id="PF21185"/>
    </source>
</evidence>
<keyword evidence="4" id="KW-0378">Hydrolase</keyword>
<feature type="non-terminal residue" evidence="4">
    <location>
        <position position="657"/>
    </location>
</feature>
<dbReference type="Gene3D" id="1.10.10.1020">
    <property type="entry name" value="RecBCD complex, subunit RecD, N-terminal domain"/>
    <property type="match status" value="1"/>
</dbReference>
<organism evidence="4 5">
    <name type="scientific">Candidatus Halomonas stercoripullorum</name>
    <dbReference type="NCBI Taxonomy" id="2838617"/>
    <lineage>
        <taxon>Bacteria</taxon>
        <taxon>Pseudomonadati</taxon>
        <taxon>Pseudomonadota</taxon>
        <taxon>Gammaproteobacteria</taxon>
        <taxon>Oceanospirillales</taxon>
        <taxon>Halomonadaceae</taxon>
        <taxon>Halomonas</taxon>
    </lineage>
</organism>
<accession>A0A9D1WLK8</accession>
<dbReference type="CDD" id="cd17933">
    <property type="entry name" value="DEXSc_RecD-like"/>
    <property type="match status" value="1"/>
</dbReference>
<comment type="caution">
    <text evidence="4">The sequence shown here is derived from an EMBL/GenBank/DDBJ whole genome shotgun (WGS) entry which is preliminary data.</text>
</comment>
<dbReference type="InterPro" id="IPR027417">
    <property type="entry name" value="P-loop_NTPase"/>
</dbReference>
<dbReference type="SUPFAM" id="SSF52540">
    <property type="entry name" value="P-loop containing nucleoside triphosphate hydrolases"/>
    <property type="match status" value="2"/>
</dbReference>
<dbReference type="Pfam" id="PF13245">
    <property type="entry name" value="AAA_19"/>
    <property type="match status" value="1"/>
</dbReference>
<dbReference type="CDD" id="cd18809">
    <property type="entry name" value="SF1_C_RecD"/>
    <property type="match status" value="1"/>
</dbReference>
<evidence type="ECO:0000256" key="1">
    <source>
        <dbReference type="ARBA" id="ARBA00022741"/>
    </source>
</evidence>
<dbReference type="NCBIfam" id="TIGR01447">
    <property type="entry name" value="recD"/>
    <property type="match status" value="1"/>
</dbReference>
<dbReference type="Pfam" id="PF21185">
    <property type="entry name" value="RecD_N"/>
    <property type="match status" value="1"/>
</dbReference>
<protein>
    <submittedName>
        <fullName evidence="4">Exodeoxyribonuclease V subunit alpha</fullName>
        <ecNumber evidence="4">3.1.11.5</ecNumber>
    </submittedName>
</protein>
<dbReference type="EMBL" id="DXFC01000087">
    <property type="protein sequence ID" value="HIX61189.1"/>
    <property type="molecule type" value="Genomic_DNA"/>
</dbReference>
<dbReference type="InterPro" id="IPR049550">
    <property type="entry name" value="RecD_N"/>
</dbReference>
<dbReference type="Gene3D" id="3.40.50.300">
    <property type="entry name" value="P-loop containing nucleotide triphosphate hydrolases"/>
    <property type="match status" value="3"/>
</dbReference>
<name>A0A9D1WLK8_9GAMM</name>
<dbReference type="GO" id="GO:0009338">
    <property type="term" value="C:exodeoxyribonuclease V complex"/>
    <property type="evidence" value="ECO:0007669"/>
    <property type="project" value="InterPro"/>
</dbReference>
<dbReference type="GO" id="GO:0005524">
    <property type="term" value="F:ATP binding"/>
    <property type="evidence" value="ECO:0007669"/>
    <property type="project" value="UniProtKB-KW"/>
</dbReference>
<dbReference type="GO" id="GO:0017116">
    <property type="term" value="F:single-stranded DNA helicase activity"/>
    <property type="evidence" value="ECO:0007669"/>
    <property type="project" value="TreeGrafter"/>
</dbReference>
<dbReference type="GO" id="GO:0006310">
    <property type="term" value="P:DNA recombination"/>
    <property type="evidence" value="ECO:0007669"/>
    <property type="project" value="InterPro"/>
</dbReference>
<evidence type="ECO:0000313" key="4">
    <source>
        <dbReference type="EMBL" id="HIX61189.1"/>
    </source>
</evidence>
<reference evidence="4" key="1">
    <citation type="journal article" date="2021" name="PeerJ">
        <title>Extensive microbial diversity within the chicken gut microbiome revealed by metagenomics and culture.</title>
        <authorList>
            <person name="Gilroy R."/>
            <person name="Ravi A."/>
            <person name="Getino M."/>
            <person name="Pursley I."/>
            <person name="Horton D.L."/>
            <person name="Alikhan N.F."/>
            <person name="Baker D."/>
            <person name="Gharbi K."/>
            <person name="Hall N."/>
            <person name="Watson M."/>
            <person name="Adriaenssens E.M."/>
            <person name="Foster-Nyarko E."/>
            <person name="Jarju S."/>
            <person name="Secka A."/>
            <person name="Antonio M."/>
            <person name="Oren A."/>
            <person name="Chaudhuri R.R."/>
            <person name="La Ragione R."/>
            <person name="Hildebrand F."/>
            <person name="Pallen M.J."/>
        </authorList>
    </citation>
    <scope>NUCLEOTIDE SEQUENCE</scope>
    <source>
        <strain evidence="4">1193</strain>
    </source>
</reference>
<sequence>MSTSRLAVATAWPSAEEALADRDALLTLLFAWAERDWIRDLDAALAHRLAQLAPEGNASCLLAAMLVSHQAGQGHLLLDLTQAHERPTTLIAVEPEEDSPPTPESLLALLPTPLWLEALHHWSAVDSEPGSHSAHNSPLVLEGPRLYLRRYWRHEQQVANAIARRLAPTPVVDATQLRPVLDNLFPAPDSQHDPASSQKLACALGARAPFTVITGGPGTGKTTTVIRLLALLQVQAIASQGTPLTIRLAAPTGKAAARLSESIRDQIDKLEKLDLPYAEQVHQAIPHEVSTLHRLLGARPDTRHFRYHRLNPLPLDMVAVDEASMVDIDMMAALLDALPPHARLVLLGDKDQLASVEAGAVLGNLCARAEQGHYQDDVAAWLEAATGATLPAELQDSTGRPLDQAIAMLRHSFRFDDSSGIGQLARAINAGNSHQALTVLDDTAYPDVQRIVLPHRSATSSHQQRDERKLLSLILEGHGQPDSQGYRHYLEALQSRPDSSANQDTWDRWAAGILKAHTQFQLLTPLRSGHYGIESLNQRIEQALARVGLINKPDVGTHWYAGRPVLVTGNDYALKLMNGDIGITLAVPVEFGNADAGTTLKVAFPAGDGQGGIRWVLPSRLQQIETVYAMTVHKSQGSEFVHTALVMPDTLSPVLTR</sequence>